<evidence type="ECO:0000256" key="3">
    <source>
        <dbReference type="ARBA" id="ARBA00023157"/>
    </source>
</evidence>
<dbReference type="AlphaFoldDB" id="A0AA37I4Y3"/>
<accession>A0AA37I4Y3</accession>
<dbReference type="InterPro" id="IPR013766">
    <property type="entry name" value="Thioredoxin_domain"/>
</dbReference>
<comment type="caution">
    <text evidence="7">The sequence shown here is derived from an EMBL/GenBank/DDBJ whole genome shotgun (WGS) entry which is preliminary data.</text>
</comment>
<keyword evidence="3" id="KW-1015">Disulfide bond</keyword>
<dbReference type="PANTHER" id="PTHR42852">
    <property type="entry name" value="THIOL:DISULFIDE INTERCHANGE PROTEIN DSBE"/>
    <property type="match status" value="1"/>
</dbReference>
<evidence type="ECO:0000313" key="8">
    <source>
        <dbReference type="Proteomes" id="UP000887097"/>
    </source>
</evidence>
<feature type="chain" id="PRO_5041416080" description="Thioredoxin domain-containing protein" evidence="5">
    <location>
        <begin position="20"/>
        <end position="781"/>
    </location>
</feature>
<feature type="domain" description="Thioredoxin" evidence="6">
    <location>
        <begin position="632"/>
        <end position="781"/>
    </location>
</feature>
<keyword evidence="5" id="KW-0732">Signal</keyword>
<evidence type="ECO:0000259" key="6">
    <source>
        <dbReference type="PROSITE" id="PS51352"/>
    </source>
</evidence>
<dbReference type="GO" id="GO:0030313">
    <property type="term" value="C:cell envelope"/>
    <property type="evidence" value="ECO:0007669"/>
    <property type="project" value="UniProtKB-SubCell"/>
</dbReference>
<evidence type="ECO:0000256" key="1">
    <source>
        <dbReference type="ARBA" id="ARBA00004196"/>
    </source>
</evidence>
<evidence type="ECO:0000256" key="2">
    <source>
        <dbReference type="ARBA" id="ARBA00022748"/>
    </source>
</evidence>
<dbReference type="CDD" id="cd02966">
    <property type="entry name" value="TlpA_like_family"/>
    <property type="match status" value="1"/>
</dbReference>
<dbReference type="Pfam" id="PF13905">
    <property type="entry name" value="Thioredoxin_8"/>
    <property type="match status" value="1"/>
</dbReference>
<keyword evidence="2" id="KW-0201">Cytochrome c-type biogenesis</keyword>
<sequence length="781" mass="88587">MKKLLSTIVLAITCVAALAQKSKVWDDVITGYCNIPVIDITKVTFTPDSTEVCMRLSFRAGKQFGFTSGTHLKVGTQQYAVKNATVIKLNEGYTMPTDTVDFSLIFNPAPLGTTRMDLIEPAGLTFSNIHGAGEIPDGIIDTYWRNNATGDWLIGFAVNHVIYNNKVWDIATLTNNKDAYTIALTDGPIIKVGKLKKSKRTIGIDQQKGIVCSPITTATMPDYPTKDMRKGFVDNGYRAGDSVTIVGWLKDMPEQAWKQSGEFEAIISHLIIDNQERYTTKLDSLGRFTLRFPLVNSSDAFLDLRRSSVSPVLEPGKTYFFLKDFKTGQVLFMGDDARLQNELAACPAAWGYRRINQGEDAMQFKTRMDGICEAMKAEIQENIAKRPNLSQRYIDYVNGLCLAGQGESMMQARFVVPGKELPKEYMDYVTTQLWQKMPKPYTLFMPFSTFMRDYLDQVVTERHGVKIDRYTITLPEGAYPTILRRAKADGRVSITDDEIALVERYAEAYRKEYAAQAQNQKIDSLNINISNSYSEQYLAIMERPDVKTVIDEESTLVDIYYQLEAVKSTNPDPALIDLALAHRFYWTLNSFRKSLAPAALNFALQEIKLPAALDIVKTTNDKYIALEHQDLTNAASLRPSTDVENMTDGEKMLRKIIEPYKGRVIYLDVWGTWCGPCKQRLKDSWKEKEALKDLDIVYLYLCNGSSDESWKNVIKEYNLAGPNCVHYNLPKEQQSAIERYLNVQGFPTYKIIDKQGNIHDLDWLHADDMEAFKQTMEKFCK</sequence>
<dbReference type="Gene3D" id="3.40.30.10">
    <property type="entry name" value="Glutaredoxin"/>
    <property type="match status" value="1"/>
</dbReference>
<dbReference type="EMBL" id="BPTT01000001">
    <property type="protein sequence ID" value="GJG34572.1"/>
    <property type="molecule type" value="Genomic_DNA"/>
</dbReference>
<protein>
    <recommendedName>
        <fullName evidence="6">Thioredoxin domain-containing protein</fullName>
    </recommendedName>
</protein>
<dbReference type="Proteomes" id="UP000887097">
    <property type="component" value="Unassembled WGS sequence"/>
</dbReference>
<dbReference type="InterPro" id="IPR036249">
    <property type="entry name" value="Thioredoxin-like_sf"/>
</dbReference>
<evidence type="ECO:0000313" key="7">
    <source>
        <dbReference type="EMBL" id="GJG34572.1"/>
    </source>
</evidence>
<dbReference type="SUPFAM" id="SSF52833">
    <property type="entry name" value="Thioredoxin-like"/>
    <property type="match status" value="1"/>
</dbReference>
<feature type="signal peptide" evidence="5">
    <location>
        <begin position="1"/>
        <end position="19"/>
    </location>
</feature>
<dbReference type="InterPro" id="IPR050553">
    <property type="entry name" value="Thioredoxin_ResA/DsbE_sf"/>
</dbReference>
<keyword evidence="4" id="KW-0676">Redox-active center</keyword>
<dbReference type="PANTHER" id="PTHR42852:SF6">
    <property type="entry name" value="THIOL:DISULFIDE INTERCHANGE PROTEIN DSBE"/>
    <property type="match status" value="1"/>
</dbReference>
<dbReference type="PROSITE" id="PS51352">
    <property type="entry name" value="THIOREDOXIN_2"/>
    <property type="match status" value="1"/>
</dbReference>
<gene>
    <name evidence="7" type="ORF">PRMUPPPA20_26810</name>
</gene>
<evidence type="ECO:0000256" key="5">
    <source>
        <dbReference type="SAM" id="SignalP"/>
    </source>
</evidence>
<dbReference type="GO" id="GO:0017004">
    <property type="term" value="P:cytochrome complex assembly"/>
    <property type="evidence" value="ECO:0007669"/>
    <property type="project" value="UniProtKB-KW"/>
</dbReference>
<reference evidence="7" key="1">
    <citation type="submission" date="2021-08" db="EMBL/GenBank/DDBJ databases">
        <title>Prevotella lacticifex sp. nov., isolated from rumen of cow.</title>
        <authorList>
            <person name="Shinkai T."/>
            <person name="Ikeyama N."/>
            <person name="Kumagai M."/>
            <person name="Ohmori H."/>
            <person name="Sakamoto M."/>
            <person name="Ohkuma M."/>
            <person name="Mitsumori M."/>
        </authorList>
    </citation>
    <scope>NUCLEOTIDE SEQUENCE</scope>
    <source>
        <strain evidence="7">JCM 8259</strain>
    </source>
</reference>
<dbReference type="RefSeq" id="WP_013065388.1">
    <property type="nucleotide sequence ID" value="NZ_BPTT01000001.1"/>
</dbReference>
<dbReference type="GeneID" id="31501701"/>
<dbReference type="OMA" id="NDAATIW"/>
<comment type="subcellular location">
    <subcellularLocation>
        <location evidence="1">Cell envelope</location>
    </subcellularLocation>
</comment>
<evidence type="ECO:0000256" key="4">
    <source>
        <dbReference type="ARBA" id="ARBA00023284"/>
    </source>
</evidence>
<name>A0AA37I4Y3_XYLRU</name>
<organism evidence="7 8">
    <name type="scientific">Xylanibacter ruminicola</name>
    <name type="common">Prevotella ruminicola</name>
    <dbReference type="NCBI Taxonomy" id="839"/>
    <lineage>
        <taxon>Bacteria</taxon>
        <taxon>Pseudomonadati</taxon>
        <taxon>Bacteroidota</taxon>
        <taxon>Bacteroidia</taxon>
        <taxon>Bacteroidales</taxon>
        <taxon>Prevotellaceae</taxon>
        <taxon>Xylanibacter</taxon>
    </lineage>
</organism>
<dbReference type="InterPro" id="IPR012336">
    <property type="entry name" value="Thioredoxin-like_fold"/>
</dbReference>
<proteinExistence type="predicted"/>